<sequence length="637" mass="67512">MSLSNFFSKDLVNMSLKSKNKEGIIKELSELLFKDKRINNKDSFIKDVLKREEELSTALEDGIAIPHAKSSSVIKPSVAIGISKEGMDYGAMDGKPTKIFFLIATPENANDLHIKTLSKLTSKLLDEDFKKGLLNAKNEKEIFDLMNDNSKEEESTIPSSTGKFLIGVTGCPVGVAHTYLAESSLKKTAKEMGIGIKVETNGSVGVENIPTEEEIKKADAIIVACDKQVDLDRFSGKKVIITGTKEAIDSPKSLIERSLKDDVPVYSSKGNRNENLSNSSKEKVGLYKYLMNGVSFMIPFVVIGGILIALSLAIGGKPTPAGLQIPEGSYWNKILEVGAVGFKLMIPILAGYIAYAIGDRPALAPGMIGGWIANEGSFYGAKAGTGFIGAIIAGFIVGYIVKWIKSWKFPKALQPLVPIMIIPILGSLIIAFLFIFVIGAPISSLMASLVTLLQSLSSGSLVVLGLVIGLMQGFDMGGPFGKVAFMFSVGLIANGQTQFMGAQACAIPVAPLGMGLATLIGSKTKLFTKEERANGKAALAMGLVGISEGAIPFAASDPLAIIPANMIGSAVACILGFLFGIRDSVAHGGPIVVLLGAINKPALALLAMAIGSVVTAFISIGLKKYFNRRRKQKAALA</sequence>
<feature type="domain" description="PTS EIIC type-2" evidence="15">
    <location>
        <begin position="286"/>
        <end position="632"/>
    </location>
</feature>
<dbReference type="PANTHER" id="PTHR30505:SF0">
    <property type="entry name" value="FRUCTOSE-LIKE PTS SYSTEM EIIBC COMPONENT-RELATED"/>
    <property type="match status" value="1"/>
</dbReference>
<gene>
    <name evidence="16" type="ORF">GCM10008906_17780</name>
</gene>
<dbReference type="PANTHER" id="PTHR30505">
    <property type="entry name" value="FRUCTOSE-LIKE PERMEASE"/>
    <property type="match status" value="1"/>
</dbReference>
<keyword evidence="10 12" id="KW-1133">Transmembrane helix</keyword>
<keyword evidence="9" id="KW-0418">Kinase</keyword>
<dbReference type="InterPro" id="IPR013014">
    <property type="entry name" value="PTS_EIIC_2"/>
</dbReference>
<evidence type="ECO:0000256" key="2">
    <source>
        <dbReference type="ARBA" id="ARBA00022448"/>
    </source>
</evidence>
<evidence type="ECO:0000256" key="3">
    <source>
        <dbReference type="ARBA" id="ARBA00022475"/>
    </source>
</evidence>
<reference evidence="17" key="1">
    <citation type="journal article" date="2019" name="Int. J. Syst. Evol. Microbiol.">
        <title>The Global Catalogue of Microorganisms (GCM) 10K type strain sequencing project: providing services to taxonomists for standard genome sequencing and annotation.</title>
        <authorList>
            <consortium name="The Broad Institute Genomics Platform"/>
            <consortium name="The Broad Institute Genome Sequencing Center for Infectious Disease"/>
            <person name="Wu L."/>
            <person name="Ma J."/>
        </authorList>
    </citation>
    <scope>NUCLEOTIDE SEQUENCE [LARGE SCALE GENOMIC DNA]</scope>
    <source>
        <strain evidence="17">JCM 1407</strain>
    </source>
</reference>
<keyword evidence="5" id="KW-0762">Sugar transport</keyword>
<dbReference type="Pfam" id="PF02378">
    <property type="entry name" value="PTS_EIIC"/>
    <property type="match status" value="1"/>
</dbReference>
<dbReference type="InterPro" id="IPR013011">
    <property type="entry name" value="PTS_EIIB_2"/>
</dbReference>
<evidence type="ECO:0000256" key="7">
    <source>
        <dbReference type="ARBA" id="ARBA00022683"/>
    </source>
</evidence>
<protein>
    <submittedName>
        <fullName evidence="16">Fructose-specific PTS transporter subunit EIIC</fullName>
    </submittedName>
</protein>
<evidence type="ECO:0000256" key="6">
    <source>
        <dbReference type="ARBA" id="ARBA00022679"/>
    </source>
</evidence>
<keyword evidence="6" id="KW-0808">Transferase</keyword>
<feature type="transmembrane region" description="Helical" evidence="12">
    <location>
        <begin position="387"/>
        <end position="404"/>
    </location>
</feature>
<dbReference type="Proteomes" id="UP001501510">
    <property type="component" value="Unassembled WGS sequence"/>
</dbReference>
<dbReference type="CDD" id="cd05569">
    <property type="entry name" value="PTS_IIB_fructose"/>
    <property type="match status" value="1"/>
</dbReference>
<dbReference type="Gene3D" id="3.40.930.10">
    <property type="entry name" value="Mannitol-specific EII, Chain A"/>
    <property type="match status" value="1"/>
</dbReference>
<dbReference type="InterPro" id="IPR050864">
    <property type="entry name" value="Bacterial_PTS_Sugar_Transport"/>
</dbReference>
<organism evidence="16 17">
    <name type="scientific">Clostridium oceanicum</name>
    <dbReference type="NCBI Taxonomy" id="1543"/>
    <lineage>
        <taxon>Bacteria</taxon>
        <taxon>Bacillati</taxon>
        <taxon>Bacillota</taxon>
        <taxon>Clostridia</taxon>
        <taxon>Eubacteriales</taxon>
        <taxon>Clostridiaceae</taxon>
        <taxon>Clostridium</taxon>
    </lineage>
</organism>
<keyword evidence="4" id="KW-0597">Phosphoprotein</keyword>
<dbReference type="RefSeq" id="WP_343760882.1">
    <property type="nucleotide sequence ID" value="NZ_BAAACG010000008.1"/>
</dbReference>
<dbReference type="InterPro" id="IPR003501">
    <property type="entry name" value="PTS_EIIB_2/3"/>
</dbReference>
<keyword evidence="11 12" id="KW-0472">Membrane</keyword>
<dbReference type="InterPro" id="IPR003352">
    <property type="entry name" value="PTS_EIIC"/>
</dbReference>
<dbReference type="InterPro" id="IPR003353">
    <property type="entry name" value="PTS_IIB_fruc"/>
</dbReference>
<keyword evidence="2" id="KW-0813">Transport</keyword>
<evidence type="ECO:0000313" key="17">
    <source>
        <dbReference type="Proteomes" id="UP001501510"/>
    </source>
</evidence>
<dbReference type="PROSITE" id="PS51099">
    <property type="entry name" value="PTS_EIIB_TYPE_2"/>
    <property type="match status" value="1"/>
</dbReference>
<evidence type="ECO:0000256" key="8">
    <source>
        <dbReference type="ARBA" id="ARBA00022692"/>
    </source>
</evidence>
<evidence type="ECO:0000259" key="15">
    <source>
        <dbReference type="PROSITE" id="PS51104"/>
    </source>
</evidence>
<evidence type="ECO:0000256" key="11">
    <source>
        <dbReference type="ARBA" id="ARBA00023136"/>
    </source>
</evidence>
<feature type="domain" description="PTS EIIB type-2" evidence="14">
    <location>
        <begin position="165"/>
        <end position="260"/>
    </location>
</feature>
<feature type="transmembrane region" description="Helical" evidence="12">
    <location>
        <begin position="445"/>
        <end position="470"/>
    </location>
</feature>
<accession>A0ABP3UR09</accession>
<keyword evidence="8 12" id="KW-0812">Transmembrane</keyword>
<dbReference type="EMBL" id="BAAACG010000008">
    <property type="protein sequence ID" value="GAA0739266.1"/>
    <property type="molecule type" value="Genomic_DNA"/>
</dbReference>
<dbReference type="Pfam" id="PF02302">
    <property type="entry name" value="PTS_IIB"/>
    <property type="match status" value="1"/>
</dbReference>
<comment type="caution">
    <text evidence="16">The sequence shown here is derived from an EMBL/GenBank/DDBJ whole genome shotgun (WGS) entry which is preliminary data.</text>
</comment>
<evidence type="ECO:0000259" key="13">
    <source>
        <dbReference type="PROSITE" id="PS51094"/>
    </source>
</evidence>
<proteinExistence type="predicted"/>
<dbReference type="InterPro" id="IPR006327">
    <property type="entry name" value="PTS_IIC_fruc"/>
</dbReference>
<evidence type="ECO:0000256" key="4">
    <source>
        <dbReference type="ARBA" id="ARBA00022553"/>
    </source>
</evidence>
<dbReference type="SUPFAM" id="SSF52794">
    <property type="entry name" value="PTS system IIB component-like"/>
    <property type="match status" value="1"/>
</dbReference>
<feature type="transmembrane region" description="Helical" evidence="12">
    <location>
        <begin position="289"/>
        <end position="314"/>
    </location>
</feature>
<feature type="domain" description="PTS EIIA type-2" evidence="13">
    <location>
        <begin position="5"/>
        <end position="149"/>
    </location>
</feature>
<dbReference type="Pfam" id="PF00359">
    <property type="entry name" value="PTS_EIIA_2"/>
    <property type="match status" value="1"/>
</dbReference>
<dbReference type="CDD" id="cd00211">
    <property type="entry name" value="PTS_IIA_fru"/>
    <property type="match status" value="1"/>
</dbReference>
<dbReference type="Gene3D" id="3.40.50.2300">
    <property type="match status" value="1"/>
</dbReference>
<dbReference type="NCBIfam" id="TIGR01427">
    <property type="entry name" value="PTS_IIC_fructo"/>
    <property type="match status" value="1"/>
</dbReference>
<evidence type="ECO:0000256" key="10">
    <source>
        <dbReference type="ARBA" id="ARBA00022989"/>
    </source>
</evidence>
<evidence type="ECO:0000259" key="14">
    <source>
        <dbReference type="PROSITE" id="PS51099"/>
    </source>
</evidence>
<keyword evidence="3" id="KW-1003">Cell membrane</keyword>
<feature type="transmembrane region" description="Helical" evidence="12">
    <location>
        <begin position="334"/>
        <end position="355"/>
    </location>
</feature>
<feature type="transmembrane region" description="Helical" evidence="12">
    <location>
        <begin position="416"/>
        <end position="439"/>
    </location>
</feature>
<dbReference type="InterPro" id="IPR036095">
    <property type="entry name" value="PTS_EIIB-like_sf"/>
</dbReference>
<keyword evidence="7" id="KW-0598">Phosphotransferase system</keyword>
<dbReference type="InterPro" id="IPR016152">
    <property type="entry name" value="PTrfase/Anion_transptr"/>
</dbReference>
<evidence type="ECO:0000313" key="16">
    <source>
        <dbReference type="EMBL" id="GAA0739266.1"/>
    </source>
</evidence>
<evidence type="ECO:0000256" key="5">
    <source>
        <dbReference type="ARBA" id="ARBA00022597"/>
    </source>
</evidence>
<feature type="transmembrane region" description="Helical" evidence="12">
    <location>
        <begin position="559"/>
        <end position="581"/>
    </location>
</feature>
<dbReference type="InterPro" id="IPR002178">
    <property type="entry name" value="PTS_EIIA_type-2_dom"/>
</dbReference>
<evidence type="ECO:0000256" key="1">
    <source>
        <dbReference type="ARBA" id="ARBA00004429"/>
    </source>
</evidence>
<dbReference type="NCBIfam" id="TIGR00848">
    <property type="entry name" value="fruA"/>
    <property type="match status" value="1"/>
</dbReference>
<dbReference type="NCBIfam" id="TIGR00829">
    <property type="entry name" value="FRU"/>
    <property type="match status" value="1"/>
</dbReference>
<name>A0ABP3UR09_9CLOT</name>
<dbReference type="PROSITE" id="PS51094">
    <property type="entry name" value="PTS_EIIA_TYPE_2"/>
    <property type="match status" value="1"/>
</dbReference>
<keyword evidence="17" id="KW-1185">Reference proteome</keyword>
<evidence type="ECO:0000256" key="9">
    <source>
        <dbReference type="ARBA" id="ARBA00022777"/>
    </source>
</evidence>
<feature type="transmembrane region" description="Helical" evidence="12">
    <location>
        <begin position="601"/>
        <end position="622"/>
    </location>
</feature>
<dbReference type="SUPFAM" id="SSF55804">
    <property type="entry name" value="Phoshotransferase/anion transport protein"/>
    <property type="match status" value="1"/>
</dbReference>
<evidence type="ECO:0000256" key="12">
    <source>
        <dbReference type="SAM" id="Phobius"/>
    </source>
</evidence>
<dbReference type="PROSITE" id="PS51104">
    <property type="entry name" value="PTS_EIIC_TYPE_2"/>
    <property type="match status" value="1"/>
</dbReference>
<dbReference type="InterPro" id="IPR004715">
    <property type="entry name" value="PTS_IIA_fruc"/>
</dbReference>
<comment type="subcellular location">
    <subcellularLocation>
        <location evidence="1">Cell inner membrane</location>
        <topology evidence="1">Multi-pass membrane protein</topology>
    </subcellularLocation>
</comment>